<feature type="compositionally biased region" description="Low complexity" evidence="2">
    <location>
        <begin position="355"/>
        <end position="418"/>
    </location>
</feature>
<feature type="region of interest" description="Disordered" evidence="2">
    <location>
        <begin position="4691"/>
        <end position="4739"/>
    </location>
</feature>
<feature type="domain" description="Bacterial repeat" evidence="5">
    <location>
        <begin position="2193"/>
        <end position="2269"/>
    </location>
</feature>
<feature type="compositionally biased region" description="Basic and acidic residues" evidence="2">
    <location>
        <begin position="561"/>
        <end position="603"/>
    </location>
</feature>
<comment type="subcellular location">
    <subcellularLocation>
        <location evidence="1">Cell envelope</location>
    </subcellularLocation>
</comment>
<feature type="signal peptide" evidence="4">
    <location>
        <begin position="1"/>
        <end position="31"/>
    </location>
</feature>
<dbReference type="Pfam" id="PF09479">
    <property type="entry name" value="Flg_new"/>
    <property type="match status" value="49"/>
</dbReference>
<evidence type="ECO:0000313" key="6">
    <source>
        <dbReference type="EMBL" id="VYU83751.1"/>
    </source>
</evidence>
<feature type="domain" description="Bacterial repeat" evidence="5">
    <location>
        <begin position="2982"/>
        <end position="3058"/>
    </location>
</feature>
<evidence type="ECO:0000256" key="2">
    <source>
        <dbReference type="SAM" id="MobiDB-lite"/>
    </source>
</evidence>
<feature type="compositionally biased region" description="Polar residues" evidence="2">
    <location>
        <begin position="286"/>
        <end position="305"/>
    </location>
</feature>
<feature type="compositionally biased region" description="Basic and acidic residues" evidence="2">
    <location>
        <begin position="536"/>
        <end position="551"/>
    </location>
</feature>
<evidence type="ECO:0000256" key="4">
    <source>
        <dbReference type="SAM" id="SignalP"/>
    </source>
</evidence>
<feature type="compositionally biased region" description="Basic and acidic residues" evidence="2">
    <location>
        <begin position="321"/>
        <end position="333"/>
    </location>
</feature>
<keyword evidence="4" id="KW-0732">Signal</keyword>
<feature type="chain" id="PRO_5027034586" evidence="4">
    <location>
        <begin position="32"/>
        <end position="4800"/>
    </location>
</feature>
<feature type="domain" description="Bacterial repeat" evidence="5">
    <location>
        <begin position="1491"/>
        <end position="1542"/>
    </location>
</feature>
<feature type="region of interest" description="Disordered" evidence="2">
    <location>
        <begin position="434"/>
        <end position="626"/>
    </location>
</feature>
<dbReference type="Pfam" id="PF18998">
    <property type="entry name" value="Flg_new_2"/>
    <property type="match status" value="3"/>
</dbReference>
<feature type="region of interest" description="Disordered" evidence="2">
    <location>
        <begin position="170"/>
        <end position="422"/>
    </location>
</feature>
<dbReference type="NCBIfam" id="NF033073">
    <property type="entry name" value="LPXTG_double"/>
    <property type="match status" value="1"/>
</dbReference>
<keyword evidence="3" id="KW-1133">Transmembrane helix</keyword>
<dbReference type="InterPro" id="IPR042229">
    <property type="entry name" value="Listeria/Bacterioides_rpt_sf"/>
</dbReference>
<dbReference type="InterPro" id="IPR013378">
    <property type="entry name" value="InlB-like_B-rpt"/>
</dbReference>
<proteinExistence type="predicted"/>
<dbReference type="EMBL" id="CACRUH010000101">
    <property type="protein sequence ID" value="VYU83751.1"/>
    <property type="molecule type" value="Genomic_DNA"/>
</dbReference>
<evidence type="ECO:0000259" key="5">
    <source>
        <dbReference type="Pfam" id="PF18998"/>
    </source>
</evidence>
<name>A0A6N3I4Y9_9FIRM</name>
<dbReference type="GO" id="GO:0030313">
    <property type="term" value="C:cell envelope"/>
    <property type="evidence" value="ECO:0007669"/>
    <property type="project" value="UniProtKB-SubCell"/>
</dbReference>
<feature type="compositionally biased region" description="Gly residues" evidence="2">
    <location>
        <begin position="178"/>
        <end position="200"/>
    </location>
</feature>
<feature type="compositionally biased region" description="Basic and acidic residues" evidence="2">
    <location>
        <begin position="442"/>
        <end position="480"/>
    </location>
</feature>
<dbReference type="InterPro" id="IPR044060">
    <property type="entry name" value="Bacterial_rp_domain"/>
</dbReference>
<keyword evidence="3" id="KW-0812">Transmembrane</keyword>
<dbReference type="Gene3D" id="2.60.40.4270">
    <property type="entry name" value="Listeria-Bacteroides repeat domain"/>
    <property type="match status" value="51"/>
</dbReference>
<gene>
    <name evidence="6" type="primary">inlA_1</name>
    <name evidence="6" type="ORF">CHLFYP18_04530</name>
</gene>
<dbReference type="RefSeq" id="WP_156834662.1">
    <property type="nucleotide sequence ID" value="NZ_CACRUH010000101.1"/>
</dbReference>
<reference evidence="6" key="1">
    <citation type="submission" date="2019-11" db="EMBL/GenBank/DDBJ databases">
        <authorList>
            <person name="Feng L."/>
        </authorList>
    </citation>
    <scope>NUCLEOTIDE SEQUENCE</scope>
    <source>
        <strain evidence="6">ChathewayiLFYP18</strain>
    </source>
</reference>
<feature type="compositionally biased region" description="Polar residues" evidence="2">
    <location>
        <begin position="237"/>
        <end position="248"/>
    </location>
</feature>
<accession>A0A6N3I4Y9</accession>
<sequence length="4800" mass="533302">MKGLKKKLRRGLAGFLSFVLTMTSFNMVSWADVAAAFEKENATFVMSGEDLRDSAQAAIDNGDEFNFEDLGVDTSDRSLAKEYQRLFETGSVFEFAPAYDMDEEEYADGAELRMFIRINGDPEGYQITGDEDIIFLYINDSDARVTFRSRIDGYTTQKVTVKGNSTLLDAEAPTAPVGGEGNGNGAGNGAGGAGVNGGAGSEVQNPDGNAGGGDGAVDGTVQNPDGDANMGEAADGNGTTNGDVQNPDANAGGAIDGEGAASGDVQNPDAGLDGENGNAADDVQNPDANVSDGNGTNDETVQNPDANADGENTDHSNTNTGKEEQVQKPEDHTGTNGGVQNSDTNKTEDGGKAEAGNSESGSSNSGAASDGGASNSGASDGGASNSGASNNGASDSGSSNSGASDSGSSDSGSDQGDSLVSAATLNRHYTHILTTAVNGDAGSKESDKVSSDEGKEDKVDAADKTDKADNTDTSDKHDSEDVNSDTNTEDGSNGSNGGNADKDAVVTPDGEEGNSAVEDNKADAVTPDNGENQDPSDDKADDQGEVSKPDDGQGDAVIDDNSDKDNADKDNADKNAAEDNKADDTTVDGKDHATNGEDGKKNDSLVVDSEADEKEEVSKTGTTSGKTYGQVVLDESYYAKAYVTTLNKLHIDVSKEGYAVTYTVTPVGTAAVKGAKNVEEGKDLTFTVKPQVGYVIDHVTANGESLEAVEDDEATASNADTGVKRFVVPEIEEEQEIVVVMAEIGEHPEFNFSKTLGDVVVSLHAEEGILPAGTVAKVTEVTEKVEEAVKEKTAEETGEDTSANTVLAYDIKLFVENEAGELEALDNSWSENGYVEVTFAGKAIEEKSAEAEKVEITHIDTGDVDATSESVEKVSVEEVEKVESVSDAVDVADNNSIEMIAFEAEHFSIYAIYFTNGGMAAKIRTMSIDGKTIGSNNYVGDWWNRFTLTTSGLMISNIAQDIKNNESEAFKSFKFVKATIGNEYDGESVLRIRQQAKRKYKLEYSLKDKGDSWQSFNSNEDLYFWFEPITITVTFDPNEYYGGTGEPFTVIVGDEGKIITPDNPFTNKNGYEFVGWHGEKSGHHSGTEMLQQTFIEGVQYPPNIDNKTNTITSDITLYATWLNKKGTDGQEAKFFIRTDGKAPFEPNGYGASDYYPSTTQTQLTGTLRNKIEINNNPEMVAANILKEPSGTAIAAAAKKAGKSFNPDTQKVLWYVIKDQGDWHVDGIVVDKNTYSVRYWPNGGNENVPPTQNYSEGTTVRVNYNNIPARIGYEFLGWDTDKASTSPRYVSNGTNNSFVIKDANVDLYAIWKPKDGIPFTVEHYTQQLDKSYPQKTTDVATKYSTTGTIVKDDDYKKTMPGFTYVSGIVDNITEAEVQGDGSTVLKLYYTRNTDTPYTIEHYQQSVENPEEYKLVETDTETGSGVTGEKAAFTPKDYTNDGFEYNAALTMPEDRTITGDGKLVVKLYYDRKSYSVKYEYTGNVPDGVSSLPQAKTYRVGEDVTIAADAAAKGYSFSGWKINGKDAEMFKMPAHDIKITGSFGVNSYTVTYKVDNSTYGAVETYQYGENVSLREKPVKEGYSFKGWSRDSGFTMPAENVVIEGHFEINKYTVRYEVDGALYGEEESYDFGEMVEIREEPTKDGYTFSHWSQKEAFTMPANDVVIKGNFSINSYNVTYKVDGVQYGDTETHEYGSAVTLRAEPEAEGYTFSGWNRENNFTMPAEDVVIEGSFKINSYTVTYKVDGEISGEAETYEYGAVVTLREEPVKEGYTFSHWSRESGFTMPAENIVVEGHFKINSYTVTYKVDDQLYGKVDTYKFGEDVTLRDAPTKEGYTFSGWSETSGFKMPAKDVEIKGNFSINDYTVTYKVDGKVIDEKKHQYNEEVTVRADETKEGYTFSGWSSEDVRQSFIQRLLSSSIAGKTFRMPAKDVVIEGHFDINSYKVTYQVGGVQSGETETYEYGTLVTIRDDLEKEGHKFSGWNLKEDFAMPAEDVVIVGSFTANEYTVTYLVDGKPYETAETYLYGTAVKLKEAPEKEGYTFSGWDHKEDFTMPAENVVINGSFSINSYKVTYEVDGSAYGKEETYEYGSAVTLQKEPEKEGYTFSKWDHEDGFAMPAHDVVIKGSFKINSYKVTYRVDGEQVGEAETYEFNAPVTLREAPEKEGYTFSGWSRDTGFDMPAKDVVIEGSFTINNYTVTYLVDGKQTGETETYQYNQEVTVKADAEREGYTFSGWSSEDVKENFIQKLLSNSIAGRTFHMPAKNVEIEGSFDINSYKVTYKVDGKPVGEVETYNYGTLVTVRQSPEKEGYTFSGWSRTEAFEMPAEDVVIEGSYKINSYTVTYKVDGEQYGEIETYEYGAAVTLREKPSREGYTFKGWSYENGFKMPAEDVVIEGSYEINSYTVTYKVDGQQYGEPEVYKYNELVRLKSEPTKEGYTFSHWNYGEDFRMPAKDVVIEGNFGINSYTVTYKVDGVQYGDTETHKYGSAVTLRAEPETEGYTFSGWNRENNFTMPAEDVVIEGSFKINSYTVTYKVDGEISGEAETYEYGAVVTLREEPAKEGYTFSHWSRESGFTMPAENIVVEGHFKINSYTVTYKVDDQLYGKVDTYKFGEDVTLRDAPTKEGYTFSGWSETSGFKMPAKDVEIKGNFSINDYTVTYKVDGKVIDEKKHQYNEEVTVRADETKEGYTFSGWSSEDVRQSFIQRLLSSSIAGKTFRMPAKDVVIEGHFDINSYKVTYQVGGVQSGETETYEYGTLVTIRDDLEKEGHKFSGWNLKEDFAMPAEDVVIVGSFTANEYTVTYLVDGKPYETAETYLYGTAVKLKEAPEKEGYTFSGWDHKEDFTMPAENVVINGSFSINSYKVTYEVDGSAYGKEETYEYGSAVTLQKEPEKEGYTFSKWDHEDGFAMPAHDVVIKGSFKINSYKVTYRVDGEQVGEAETYEFNAPVTLREAPEKEGYTFSGWSRDTGFDMPAKDVVIEGSFTINNYTVTYLVDGKQTGETETYQYNQEVTVKADAEREGYTFSGWSSEDVKENFIQKLLSNSIAGRTFHMPAKNVEIEGSFDINSYKVTYKVDGKPVGEVETYNYGTLVTVRQSPEKEGYTFSGWSRTEAFEMPAEDVVIEGSYKINSYTVTYKVDGEQYGEKETYEYGAAVTLREKPSREGYTFKGWSYENGFKMPAEDVVIEGSYEINSYTVTYKVDGQQYGEPEVYKYNELVRLKSEPTKEGYTFSHWNYGEDFRMPAKDVVIEGNFGINSYTVTYKVDGVQYGSTETYEYGSTVTLREEPEREGYTFNGWNRKGNFTMPAGDIVIEGSFKINSYTVTYKVDGEISGETESYEYGADVSLREEPVKEGYTFSHWSRTTGFTMPAENVVIEGSFKINSYTVTYIVDGEITGEVESYEYGTEVNLRSEPSKEGHEFGGWNRTEDFTMPAENVVIEGNFDVNEYTVTYLVDGKDYGEKETYKYGTSVTLRKDPEKEGHTFSGWNQTDGFVMPAKNVVIEGSFSINSYTVVYKVDGEVVGDTESYEFGAPVSLRTEPQKEGYTFSGWDRESGFNMPAENVEIEGHYSINSYTVTYKVDGELYGDIETYEYNAPVELRQEPQKEGYTFGGWSSETGFNMPAENVVIEGSFKVNEYTVTYFVDGKFYDSIETYSYGSQVKLKEAPQKEGYTFSGWDHDDRFTMPAEDVVVKGSFNINSYKVTYEVDGTPYGMVEIYKYGELVTLQKNPTKEGYTFSGWDHSNEFAMPARDVKIKGSFIVNSYTVTYKVDGAQIGEPETYKYGEAVTLREKPSKEGYTFNGWSYEAGFNMPAEDVVIEGSYQINSYTVTYKVDGEQFGEQETYEFNELVQLRSEPTKEGYTFSHWNRSSEFNMPANDVVIEGNFKINSYTVTYKVDGSQYGSTETYEYGSAVVLREEPKKEGYTFSGWDHEDNFMMPADDVVIEGTYKINSYTVTYKVDGEVSGEVETYEYGAEVTLRGEPVKEGYTFSHWSQDTGFTMPAKNMVIEGNFLINSYTVTYKVDGEIFGEVETYNYGTVVNLRSEPTKEGHKFGGWNRTEDFTMPAENVIIEGNFDVNEYTVTYLVDGKDYGEKETYKYGTPVILRDNPEKEGYTFSGWNPATGFIMPARNVVIEGSYKINSYTVTYKVDGEQYGEPETHAYGELVQLKSEPIKEGYTFSHWNQNAEFTMPAKDVVIEGNFSINSYTVTYKVDGTQYGENETYEYGSTVTLREEPKMEGYTFSGWSQTTEFKMPAEDVVIEGSYKINSYTVTYKVDGEPYGETESHEYGELVQLKSEPTKEGYTFSHWNQNAEFKMPAKDVVIEGSFSINSYTVTYKVDGSQYGEIETYEYGSPVTMREVPKEKGYTFSGWDREEDFAMPAENVVIEGTFSVNSYTVTYKVDGEVSGAVETYEYGREVTLREEPLKEGYTFSHWNQETGFTMPAENVVIEGSFHVNSYTVTYKVDGEITGEVETYEYGTAVKLRSEPIKEGHKFGGWNRTEDFIMPAENVVIEGNFDVNEYIVTYLVDGKDYGEKEMYKYGTPVTLRKEPEKDGHTFSGWNQTDGFTMPARNVVIEGSFNVNNYTVVYKIDGEVVGDTESYEFGAPVSLRSEPRKEGYTFSGWNRESGFNMPAENVVIEGRYSINSYTVTYKVDGELYGSVETYEYNSPVTVKVDPTKSGYTFSGWDKTGTFRMPAQDIEITGTFSRNSNNNGGNGGGSTPDNNKPYVPNGPGTDDGPTVTIDPDAVPLANAPVDGNPTDNLILIDDGNVPLAGLPKTGDRAGAQAGLAAILSGFLLAAFTMLNNKKKEENK</sequence>
<evidence type="ECO:0000256" key="1">
    <source>
        <dbReference type="ARBA" id="ARBA00004196"/>
    </source>
</evidence>
<organism evidence="6">
    <name type="scientific">Hungatella hathewayi</name>
    <dbReference type="NCBI Taxonomy" id="154046"/>
    <lineage>
        <taxon>Bacteria</taxon>
        <taxon>Bacillati</taxon>
        <taxon>Bacillota</taxon>
        <taxon>Clostridia</taxon>
        <taxon>Lachnospirales</taxon>
        <taxon>Lachnospiraceae</taxon>
        <taxon>Hungatella</taxon>
    </lineage>
</organism>
<feature type="transmembrane region" description="Helical" evidence="3">
    <location>
        <begin position="4770"/>
        <end position="4791"/>
    </location>
</feature>
<protein>
    <submittedName>
        <fullName evidence="6">Internalin-A</fullName>
    </submittedName>
</protein>
<evidence type="ECO:0000256" key="3">
    <source>
        <dbReference type="SAM" id="Phobius"/>
    </source>
</evidence>
<keyword evidence="3" id="KW-0472">Membrane</keyword>